<dbReference type="InterPro" id="IPR002398">
    <property type="entry name" value="Pept_C14"/>
</dbReference>
<dbReference type="InterPro" id="IPR015917">
    <property type="entry name" value="Pept_C14A"/>
</dbReference>
<evidence type="ECO:0000259" key="2">
    <source>
        <dbReference type="PROSITE" id="PS50208"/>
    </source>
</evidence>
<name>A0A8S3U5H4_MYTED</name>
<dbReference type="PANTHER" id="PTHR10454">
    <property type="entry name" value="CASPASE"/>
    <property type="match status" value="1"/>
</dbReference>
<accession>A0A8S3U5H4</accession>
<dbReference type="AlphaFoldDB" id="A0A8S3U5H4"/>
<evidence type="ECO:0000256" key="1">
    <source>
        <dbReference type="ARBA" id="ARBA00010134"/>
    </source>
</evidence>
<evidence type="ECO:0000313" key="4">
    <source>
        <dbReference type="Proteomes" id="UP000683360"/>
    </source>
</evidence>
<dbReference type="InterPro" id="IPR011600">
    <property type="entry name" value="Pept_C14_caspase"/>
</dbReference>
<reference evidence="3" key="1">
    <citation type="submission" date="2021-03" db="EMBL/GenBank/DDBJ databases">
        <authorList>
            <person name="Bekaert M."/>
        </authorList>
    </citation>
    <scope>NUCLEOTIDE SEQUENCE</scope>
</reference>
<dbReference type="GO" id="GO:0004197">
    <property type="term" value="F:cysteine-type endopeptidase activity"/>
    <property type="evidence" value="ECO:0007669"/>
    <property type="project" value="InterPro"/>
</dbReference>
<proteinExistence type="inferred from homology"/>
<feature type="domain" description="Caspase family p20" evidence="2">
    <location>
        <begin position="44"/>
        <end position="178"/>
    </location>
</feature>
<dbReference type="Proteomes" id="UP000683360">
    <property type="component" value="Unassembled WGS sequence"/>
</dbReference>
<dbReference type="PROSITE" id="PS50208">
    <property type="entry name" value="CASPASE_P20"/>
    <property type="match status" value="1"/>
</dbReference>
<dbReference type="GO" id="GO:0006915">
    <property type="term" value="P:apoptotic process"/>
    <property type="evidence" value="ECO:0007669"/>
    <property type="project" value="TreeGrafter"/>
</dbReference>
<dbReference type="InterPro" id="IPR029030">
    <property type="entry name" value="Caspase-like_dom_sf"/>
</dbReference>
<dbReference type="PANTHER" id="PTHR10454:SF232">
    <property type="entry name" value="AT03047P-RELATED"/>
    <property type="match status" value="1"/>
</dbReference>
<comment type="similarity">
    <text evidence="1">Belongs to the peptidase C14A family.</text>
</comment>
<gene>
    <name evidence="3" type="ORF">MEDL_50309</name>
</gene>
<dbReference type="SMART" id="SM00115">
    <property type="entry name" value="CASc"/>
    <property type="match status" value="1"/>
</dbReference>
<keyword evidence="3" id="KW-0378">Hydrolase</keyword>
<keyword evidence="4" id="KW-1185">Reference proteome</keyword>
<sequence length="261" mass="29443">MPLSNCILLHKSTKLYSSVLKTASSKSNPTIPTDENEYECNKRYKGLAIIISNENFKTLTCRKYCDDEIRLMQETFGKCLKFTVITFKDLKAKQINLVLKIACKQTEFHQQSDCFACVLASHGNEKPRTMKTSGVYYRDHCICGVDEDTVTTKSIIETITGTEALQDKPKMLFIQACRMKMDKTATESCIDQGHVLPVNIAVKENNPNIISDHADKVNRLSNSLFPTKIKSCTSGIPGNLPQKRGHCRGKYLPKSGWLEHR</sequence>
<dbReference type="OrthoDB" id="6144245at2759"/>
<dbReference type="Gene3D" id="3.40.50.1460">
    <property type="match status" value="1"/>
</dbReference>
<protein>
    <submittedName>
        <fullName evidence="3">CASP7</fullName>
        <ecNumber evidence="3">3.4.22.60</ecNumber>
    </submittedName>
</protein>
<dbReference type="EMBL" id="CAJPWZ010002408">
    <property type="protein sequence ID" value="CAG2237900.1"/>
    <property type="molecule type" value="Genomic_DNA"/>
</dbReference>
<dbReference type="Pfam" id="PF00656">
    <property type="entry name" value="Peptidase_C14"/>
    <property type="match status" value="1"/>
</dbReference>
<comment type="caution">
    <text evidence="3">The sequence shown here is derived from an EMBL/GenBank/DDBJ whole genome shotgun (WGS) entry which is preliminary data.</text>
</comment>
<dbReference type="EC" id="3.4.22.60" evidence="3"/>
<dbReference type="GO" id="GO:0005737">
    <property type="term" value="C:cytoplasm"/>
    <property type="evidence" value="ECO:0007669"/>
    <property type="project" value="TreeGrafter"/>
</dbReference>
<organism evidence="3 4">
    <name type="scientific">Mytilus edulis</name>
    <name type="common">Blue mussel</name>
    <dbReference type="NCBI Taxonomy" id="6550"/>
    <lineage>
        <taxon>Eukaryota</taxon>
        <taxon>Metazoa</taxon>
        <taxon>Spiralia</taxon>
        <taxon>Lophotrochozoa</taxon>
        <taxon>Mollusca</taxon>
        <taxon>Bivalvia</taxon>
        <taxon>Autobranchia</taxon>
        <taxon>Pteriomorphia</taxon>
        <taxon>Mytilida</taxon>
        <taxon>Mytiloidea</taxon>
        <taxon>Mytilidae</taxon>
        <taxon>Mytilinae</taxon>
        <taxon>Mytilus</taxon>
    </lineage>
</organism>
<dbReference type="SUPFAM" id="SSF52129">
    <property type="entry name" value="Caspase-like"/>
    <property type="match status" value="1"/>
</dbReference>
<evidence type="ECO:0000313" key="3">
    <source>
        <dbReference type="EMBL" id="CAG2237900.1"/>
    </source>
</evidence>
<dbReference type="InterPro" id="IPR001309">
    <property type="entry name" value="Pept_C14_p20"/>
</dbReference>
<dbReference type="GO" id="GO:0043525">
    <property type="term" value="P:positive regulation of neuron apoptotic process"/>
    <property type="evidence" value="ECO:0007669"/>
    <property type="project" value="TreeGrafter"/>
</dbReference>
<dbReference type="PRINTS" id="PR00376">
    <property type="entry name" value="IL1BCENZYME"/>
</dbReference>
<dbReference type="GO" id="GO:0006508">
    <property type="term" value="P:proteolysis"/>
    <property type="evidence" value="ECO:0007669"/>
    <property type="project" value="InterPro"/>
</dbReference>